<dbReference type="Proteomes" id="UP000553766">
    <property type="component" value="Unassembled WGS sequence"/>
</dbReference>
<accession>A0A840WY32</accession>
<dbReference type="GO" id="GO:0020037">
    <property type="term" value="F:heme binding"/>
    <property type="evidence" value="ECO:0007669"/>
    <property type="project" value="InterPro"/>
</dbReference>
<dbReference type="Pfam" id="PF00034">
    <property type="entry name" value="Cytochrom_C"/>
    <property type="match status" value="1"/>
</dbReference>
<dbReference type="AlphaFoldDB" id="A0A840WY32"/>
<reference evidence="6 7" key="1">
    <citation type="submission" date="2020-08" db="EMBL/GenBank/DDBJ databases">
        <title>Genomic Encyclopedia of Type Strains, Phase IV (KMG-IV): sequencing the most valuable type-strain genomes for metagenomic binning, comparative biology and taxonomic classification.</title>
        <authorList>
            <person name="Goeker M."/>
        </authorList>
    </citation>
    <scope>NUCLEOTIDE SEQUENCE [LARGE SCALE GENOMIC DNA]</scope>
    <source>
        <strain evidence="6 7">DSM 103377</strain>
    </source>
</reference>
<dbReference type="SUPFAM" id="SSF46626">
    <property type="entry name" value="Cytochrome c"/>
    <property type="match status" value="1"/>
</dbReference>
<dbReference type="GO" id="GO:0009055">
    <property type="term" value="F:electron transfer activity"/>
    <property type="evidence" value="ECO:0007669"/>
    <property type="project" value="InterPro"/>
</dbReference>
<evidence type="ECO:0000259" key="5">
    <source>
        <dbReference type="PROSITE" id="PS51007"/>
    </source>
</evidence>
<dbReference type="InterPro" id="IPR036909">
    <property type="entry name" value="Cyt_c-like_dom_sf"/>
</dbReference>
<name>A0A840WY32_9RHOB</name>
<dbReference type="EMBL" id="JACIJS010000001">
    <property type="protein sequence ID" value="MBB5514575.1"/>
    <property type="molecule type" value="Genomic_DNA"/>
</dbReference>
<keyword evidence="2 4" id="KW-0479">Metal-binding</keyword>
<comment type="caution">
    <text evidence="6">The sequence shown here is derived from an EMBL/GenBank/DDBJ whole genome shotgun (WGS) entry which is preliminary data.</text>
</comment>
<evidence type="ECO:0000256" key="1">
    <source>
        <dbReference type="ARBA" id="ARBA00022617"/>
    </source>
</evidence>
<gene>
    <name evidence="6" type="ORF">FHS89_000573</name>
</gene>
<evidence type="ECO:0000256" key="4">
    <source>
        <dbReference type="PROSITE-ProRule" id="PRU00433"/>
    </source>
</evidence>
<sequence>MGWMFWAGASEPQPEAATGPMIPPLSPLALAGQNSFNAQCAACHGENGFGSPQGPPLIHVIYEPSHHGDFAFVRAVQQGVRAHHWRFGNMPAQPQVSPNEIASIIAFIREVQVAHGIR</sequence>
<dbReference type="PROSITE" id="PS51007">
    <property type="entry name" value="CYTC"/>
    <property type="match status" value="1"/>
</dbReference>
<dbReference type="GO" id="GO:0046872">
    <property type="term" value="F:metal ion binding"/>
    <property type="evidence" value="ECO:0007669"/>
    <property type="project" value="UniProtKB-KW"/>
</dbReference>
<dbReference type="Gene3D" id="1.10.760.10">
    <property type="entry name" value="Cytochrome c-like domain"/>
    <property type="match status" value="1"/>
</dbReference>
<keyword evidence="1 4" id="KW-0349">Heme</keyword>
<dbReference type="InterPro" id="IPR009056">
    <property type="entry name" value="Cyt_c-like_dom"/>
</dbReference>
<evidence type="ECO:0000313" key="6">
    <source>
        <dbReference type="EMBL" id="MBB5514575.1"/>
    </source>
</evidence>
<evidence type="ECO:0000313" key="7">
    <source>
        <dbReference type="Proteomes" id="UP000553766"/>
    </source>
</evidence>
<proteinExistence type="predicted"/>
<keyword evidence="7" id="KW-1185">Reference proteome</keyword>
<evidence type="ECO:0000256" key="3">
    <source>
        <dbReference type="ARBA" id="ARBA00023004"/>
    </source>
</evidence>
<evidence type="ECO:0000256" key="2">
    <source>
        <dbReference type="ARBA" id="ARBA00022723"/>
    </source>
</evidence>
<keyword evidence="3 4" id="KW-0408">Iron</keyword>
<protein>
    <submittedName>
        <fullName evidence="6">Mono/diheme cytochrome c family protein</fullName>
    </submittedName>
</protein>
<feature type="domain" description="Cytochrome c" evidence="5">
    <location>
        <begin position="27"/>
        <end position="112"/>
    </location>
</feature>
<organism evidence="6 7">
    <name type="scientific">Rubricella aquisinus</name>
    <dbReference type="NCBI Taxonomy" id="2028108"/>
    <lineage>
        <taxon>Bacteria</taxon>
        <taxon>Pseudomonadati</taxon>
        <taxon>Pseudomonadota</taxon>
        <taxon>Alphaproteobacteria</taxon>
        <taxon>Rhodobacterales</taxon>
        <taxon>Paracoccaceae</taxon>
        <taxon>Rubricella</taxon>
    </lineage>
</organism>